<feature type="region of interest" description="Disordered" evidence="1">
    <location>
        <begin position="12"/>
        <end position="34"/>
    </location>
</feature>
<dbReference type="Proteomes" id="UP001597343">
    <property type="component" value="Unassembled WGS sequence"/>
</dbReference>
<feature type="compositionally biased region" description="Basic and acidic residues" evidence="1">
    <location>
        <begin position="14"/>
        <end position="23"/>
    </location>
</feature>
<comment type="caution">
    <text evidence="2">The sequence shown here is derived from an EMBL/GenBank/DDBJ whole genome shotgun (WGS) entry which is preliminary data.</text>
</comment>
<sequence length="732" mass="82460">MGLLEKITSFWRRGSPERTEEQRQAVSTPEAHNTEDVNETDHLYQVLQVESGRRAVLRDVERMLEDDPLVDETNVRVARKATRGGIFVTVSGSGKHQQSKAARTRKKAGRGAKVANQAQAIIDAFLKRCKIDGKLPMWAGRLISDGDLFLNVVIEEQLGQPMISAIKWTPPAIVKRNEDNFGNFPDPSRAFSEIDPKRGAYFLTLIPEDAVQHFPLWSMNHIRWKWRGGMYGRSQYAAIRKLSKQNATADDDMVVRRKTRAPQRRVHSIGSKDNPGDEKVVQKYRSEHRDTIENGRYKATTDYYHNGQGDVKNLDGDGNLDKIKDVTYLFDKQNAATMVPKGLLGFAEDINRDVLDEQKEEFYDAIGDIRQLLEYGDGGEFSGLRALIEFELLLHGIDAEAVDLVFDIIWQPLRDEPDDKVIERTKMALDAGLIDKRTAINNTAHIFGVENPEFVIMALKEEAQARGMAAKKPSAVDERDDPDAVTDSQEEDDAHLAGMDEIESEAKLIWQKRFRRLRKQASKISIPLDDIVLDSKSEEDEVYLSEDAIEQFINAVASVHADDREVYSAHLAYVYTHSAVIGGTLAATNVGLNFKLFREDIFEDLLEKSAKRVVGIDATTERQLREALAAGFLTGSKRELTKMVREAIGEVYANAYKNRSEAIARTESMWAYNRSALRMYAEAGVDISKAPSLPAHIRCRCTYSVEDGKVIIIVTSDERTCPTCKGFIGKEW</sequence>
<evidence type="ECO:0000256" key="1">
    <source>
        <dbReference type="SAM" id="MobiDB-lite"/>
    </source>
</evidence>
<gene>
    <name evidence="2" type="ORF">ACFSOY_20800</name>
</gene>
<feature type="region of interest" description="Disordered" evidence="1">
    <location>
        <begin position="260"/>
        <end position="280"/>
    </location>
</feature>
<organism evidence="2 3">
    <name type="scientific">Tumebacillus lipolyticus</name>
    <dbReference type="NCBI Taxonomy" id="1280370"/>
    <lineage>
        <taxon>Bacteria</taxon>
        <taxon>Bacillati</taxon>
        <taxon>Bacillota</taxon>
        <taxon>Bacilli</taxon>
        <taxon>Bacillales</taxon>
        <taxon>Alicyclobacillaceae</taxon>
        <taxon>Tumebacillus</taxon>
    </lineage>
</organism>
<reference evidence="3" key="1">
    <citation type="journal article" date="2019" name="Int. J. Syst. Evol. Microbiol.">
        <title>The Global Catalogue of Microorganisms (GCM) 10K type strain sequencing project: providing services to taxonomists for standard genome sequencing and annotation.</title>
        <authorList>
            <consortium name="The Broad Institute Genomics Platform"/>
            <consortium name="The Broad Institute Genome Sequencing Center for Infectious Disease"/>
            <person name="Wu L."/>
            <person name="Ma J."/>
        </authorList>
    </citation>
    <scope>NUCLEOTIDE SEQUENCE [LARGE SCALE GENOMIC DNA]</scope>
    <source>
        <strain evidence="3">CGMCC 1.13574</strain>
    </source>
</reference>
<accession>A0ABW5A2B5</accession>
<dbReference type="EMBL" id="JBHUIO010000024">
    <property type="protein sequence ID" value="MFD2172387.1"/>
    <property type="molecule type" value="Genomic_DNA"/>
</dbReference>
<name>A0ABW5A2B5_9BACL</name>
<dbReference type="RefSeq" id="WP_386049772.1">
    <property type="nucleotide sequence ID" value="NZ_JBHUIO010000024.1"/>
</dbReference>
<keyword evidence="3" id="KW-1185">Reference proteome</keyword>
<protein>
    <submittedName>
        <fullName evidence="2">Portal protein</fullName>
    </submittedName>
</protein>
<evidence type="ECO:0000313" key="3">
    <source>
        <dbReference type="Proteomes" id="UP001597343"/>
    </source>
</evidence>
<proteinExistence type="predicted"/>
<feature type="region of interest" description="Disordered" evidence="1">
    <location>
        <begin position="469"/>
        <end position="494"/>
    </location>
</feature>
<feature type="compositionally biased region" description="Acidic residues" evidence="1">
    <location>
        <begin position="478"/>
        <end position="493"/>
    </location>
</feature>
<evidence type="ECO:0000313" key="2">
    <source>
        <dbReference type="EMBL" id="MFD2172387.1"/>
    </source>
</evidence>